<keyword evidence="1" id="KW-0862">Zinc</keyword>
<evidence type="ECO:0000256" key="2">
    <source>
        <dbReference type="SAM" id="MobiDB-lite"/>
    </source>
</evidence>
<evidence type="ECO:0000313" key="5">
    <source>
        <dbReference type="Proteomes" id="UP000663853"/>
    </source>
</evidence>
<name>A0A8H3GNX5_9AGAM</name>
<dbReference type="GO" id="GO:0008270">
    <property type="term" value="F:zinc ion binding"/>
    <property type="evidence" value="ECO:0007669"/>
    <property type="project" value="UniProtKB-KW"/>
</dbReference>
<dbReference type="Gene3D" id="3.30.160.60">
    <property type="entry name" value="Classic Zinc Finger"/>
    <property type="match status" value="1"/>
</dbReference>
<evidence type="ECO:0000256" key="1">
    <source>
        <dbReference type="PROSITE-ProRule" id="PRU00042"/>
    </source>
</evidence>
<feature type="region of interest" description="Disordered" evidence="2">
    <location>
        <begin position="702"/>
        <end position="733"/>
    </location>
</feature>
<gene>
    <name evidence="4" type="ORF">RDB_LOCUS59234</name>
</gene>
<feature type="compositionally biased region" description="Polar residues" evidence="2">
    <location>
        <begin position="183"/>
        <end position="194"/>
    </location>
</feature>
<feature type="compositionally biased region" description="Polar residues" evidence="2">
    <location>
        <begin position="702"/>
        <end position="717"/>
    </location>
</feature>
<keyword evidence="1" id="KW-0863">Zinc-finger</keyword>
<dbReference type="SUPFAM" id="SSF57667">
    <property type="entry name" value="beta-beta-alpha zinc fingers"/>
    <property type="match status" value="1"/>
</dbReference>
<proteinExistence type="predicted"/>
<sequence length="803" mass="87164">MVSPFAPCPTSMSGATTLAIMSPFSSRPSSVPRWDRLKAKFSSTRSVSEDVAVAQLDALEGRIEPGSHATRKDAFVFRFTFKPFKFPDRGAKHEPTEYEPKVSIRPWNTKKSQARPENPNNSKGNGGVDKSLDELIASRDAKHASTTPSSGDRCNKEGAKNETQSQDVTSDSLRHGDQVGVSKATSLPTSSIITPGQVRSIPNTRAQQPETSGFSQSECSDSAAALSGANINTERGHSGTNPTKPKVALPEQVKENDADPLNYLTILFGHTTLEDSEDGLGCPKSALSKGGDNKHCFYALSGLYYFDNFKNVFSQDGTLIRDALFDFRSGSLLDPSFDIDGMPYWFEGDDLLSQGIGGAPYRVQTSPLEEEPALARLDAYLTFGRLQTSPGDMTASQSNFDHWLGSDPEPISSPMPISHGQLNAPDSMLIEKGGQDSPQVPLANSPGVKLNNPTSSNPAVKRKRLEDELLRLFSTETNTVASLIGGSEFISSGVIQTSSATNDSGDTANSTITPQLTLLKPQQHLSPKDLRTTPAPTPEAGTKYRFCASDELYYFDRHQKLYSEDGRLAYDGSSGFQADAASPNFKIAGVPYWFGPDCSLWRRDTSGTRRRVRAVPVKWDPLDPYSLSTSQRATPQPDAANLQVNSSPGSYVSKSTPTPMPPPDRYCDTLKGKVHTPSPDVNSNSLQRGFQTGLVARSPAFSSIQSPDTKSISNTWPISEGPPLFATTEPSVTRGSKSISTLLHSIMEPQGGGEDGQPAKKRKRGDPIVCHICGAEWRRPVALREHLRTHTGEKRKYSDPAFH</sequence>
<dbReference type="AlphaFoldDB" id="A0A8H3GNX5"/>
<feature type="compositionally biased region" description="Basic and acidic residues" evidence="2">
    <location>
        <begin position="130"/>
        <end position="143"/>
    </location>
</feature>
<evidence type="ECO:0000259" key="3">
    <source>
        <dbReference type="PROSITE" id="PS50157"/>
    </source>
</evidence>
<feature type="compositionally biased region" description="Polar residues" evidence="2">
    <location>
        <begin position="200"/>
        <end position="219"/>
    </location>
</feature>
<dbReference type="PROSITE" id="PS00028">
    <property type="entry name" value="ZINC_FINGER_C2H2_1"/>
    <property type="match status" value="1"/>
</dbReference>
<dbReference type="OrthoDB" id="2189463at2759"/>
<comment type="caution">
    <text evidence="4">The sequence shown here is derived from an EMBL/GenBank/DDBJ whole genome shotgun (WGS) entry which is preliminary data.</text>
</comment>
<protein>
    <recommendedName>
        <fullName evidence="3">C2H2-type domain-containing protein</fullName>
    </recommendedName>
</protein>
<dbReference type="EMBL" id="CAJMXA010001355">
    <property type="protein sequence ID" value="CAE6458840.1"/>
    <property type="molecule type" value="Genomic_DNA"/>
</dbReference>
<dbReference type="InterPro" id="IPR036236">
    <property type="entry name" value="Znf_C2H2_sf"/>
</dbReference>
<dbReference type="InterPro" id="IPR013087">
    <property type="entry name" value="Znf_C2H2_type"/>
</dbReference>
<organism evidence="4 5">
    <name type="scientific">Rhizoctonia solani</name>
    <dbReference type="NCBI Taxonomy" id="456999"/>
    <lineage>
        <taxon>Eukaryota</taxon>
        <taxon>Fungi</taxon>
        <taxon>Dikarya</taxon>
        <taxon>Basidiomycota</taxon>
        <taxon>Agaricomycotina</taxon>
        <taxon>Agaricomycetes</taxon>
        <taxon>Cantharellales</taxon>
        <taxon>Ceratobasidiaceae</taxon>
        <taxon>Rhizoctonia</taxon>
    </lineage>
</organism>
<evidence type="ECO:0000313" key="4">
    <source>
        <dbReference type="EMBL" id="CAE6458840.1"/>
    </source>
</evidence>
<keyword evidence="1" id="KW-0479">Metal-binding</keyword>
<feature type="compositionally biased region" description="Basic and acidic residues" evidence="2">
    <location>
        <begin position="88"/>
        <end position="102"/>
    </location>
</feature>
<dbReference type="PROSITE" id="PS50157">
    <property type="entry name" value="ZINC_FINGER_C2H2_2"/>
    <property type="match status" value="1"/>
</dbReference>
<feature type="region of interest" description="Disordered" evidence="2">
    <location>
        <begin position="628"/>
        <end position="662"/>
    </location>
</feature>
<feature type="region of interest" description="Disordered" evidence="2">
    <location>
        <begin position="88"/>
        <end position="219"/>
    </location>
</feature>
<feature type="compositionally biased region" description="Polar residues" evidence="2">
    <location>
        <begin position="642"/>
        <end position="657"/>
    </location>
</feature>
<feature type="region of interest" description="Disordered" evidence="2">
    <location>
        <begin position="405"/>
        <end position="461"/>
    </location>
</feature>
<feature type="compositionally biased region" description="Polar residues" evidence="2">
    <location>
        <begin position="161"/>
        <end position="171"/>
    </location>
</feature>
<feature type="domain" description="C2H2-type" evidence="3">
    <location>
        <begin position="768"/>
        <end position="795"/>
    </location>
</feature>
<accession>A0A8H3GNX5</accession>
<reference evidence="4" key="1">
    <citation type="submission" date="2021-01" db="EMBL/GenBank/DDBJ databases">
        <authorList>
            <person name="Kaushik A."/>
        </authorList>
    </citation>
    <scope>NUCLEOTIDE SEQUENCE</scope>
    <source>
        <strain evidence="4">AG6-10EEA</strain>
    </source>
</reference>
<dbReference type="Proteomes" id="UP000663853">
    <property type="component" value="Unassembled WGS sequence"/>
</dbReference>